<comment type="catalytic activity">
    <reaction evidence="5">
        <text>Hydrolysis of terminal non-reducing beta-D-galactose residues in beta-D-galactosides.</text>
        <dbReference type="EC" id="3.2.1.23"/>
    </reaction>
</comment>
<evidence type="ECO:0000256" key="5">
    <source>
        <dbReference type="RuleBase" id="RU000675"/>
    </source>
</evidence>
<dbReference type="OrthoDB" id="9813184at2"/>
<dbReference type="InterPro" id="IPR026283">
    <property type="entry name" value="B-gal_1-like"/>
</dbReference>
<evidence type="ECO:0000256" key="7">
    <source>
        <dbReference type="SAM" id="MobiDB-lite"/>
    </source>
</evidence>
<dbReference type="Gene3D" id="3.20.20.80">
    <property type="entry name" value="Glycosidases"/>
    <property type="match status" value="1"/>
</dbReference>
<feature type="signal peptide" evidence="8">
    <location>
        <begin position="1"/>
        <end position="23"/>
    </location>
</feature>
<sequence>MKRILLACALAIAALPAIQPANAEKPHTLATQGDHFTLDGKPFQIVSGELHYARIPREYWHARLKMARAMGLNTIATYVFWNVHEPTPGHFDFSGQYDLAAFLKAAQEEGLYVILRAGPYACAEWEFGGFPSWLLKDPRMSTALRTNDPAFMVPAERFITRLAQETSPLLAVHGGPILAVQVENEYGNFGNEKAYMAHMLQIFQSTGFKDALLYTVDPSKALANGSLPGILAGVNFGTGNAQPALAKLAALRPGQVLFATEYWPGWFDLFGHPHETRPLAPQLKDIDYVLSHNGSINIYMFHGGTSFGMMAGASASTGNYRGNVTSYDYDAPLDEAGHPTPKFFAYRDLILKYTHEKPLPVPAIPDVIAIPPFTLSKSIPALSPLPKPIDSATPLSMEQVGQDYGYILYRTFLPNPAHGTLDLGPVHDYAQVYLDGVLTGTLDRHYNQTSLPITTTRQATLDILVENTGRLNSTKHMREEWKGIRSATLDGTSLTGWQIYSFPFHTPPPTNLPMETRHLEVQLRGPHIASGTFTLTQTGDTFLDISALGKGVLWINGHPLGRFWNIGPQDTLYVPAPWLKKGRNEVILFDLFPAKPGVTLAGLTKPILDGPTPTYATDPERKKKEAADAEFGPKLAAPAPPKE</sequence>
<name>A0A1I6M300_9BACT</name>
<dbReference type="Gene3D" id="2.60.120.260">
    <property type="entry name" value="Galactose-binding domain-like"/>
    <property type="match status" value="2"/>
</dbReference>
<evidence type="ECO:0000313" key="13">
    <source>
        <dbReference type="Proteomes" id="UP000199024"/>
    </source>
</evidence>
<evidence type="ECO:0000256" key="6">
    <source>
        <dbReference type="RuleBase" id="RU003679"/>
    </source>
</evidence>
<dbReference type="GO" id="GO:0005975">
    <property type="term" value="P:carbohydrate metabolic process"/>
    <property type="evidence" value="ECO:0007669"/>
    <property type="project" value="InterPro"/>
</dbReference>
<dbReference type="GO" id="GO:0004565">
    <property type="term" value="F:beta-galactosidase activity"/>
    <property type="evidence" value="ECO:0007669"/>
    <property type="project" value="UniProtKB-EC"/>
</dbReference>
<evidence type="ECO:0000313" key="12">
    <source>
        <dbReference type="EMBL" id="SFS10018.1"/>
    </source>
</evidence>
<dbReference type="RefSeq" id="WP_089838446.1">
    <property type="nucleotide sequence ID" value="NZ_FOZL01000001.1"/>
</dbReference>
<reference evidence="12 13" key="1">
    <citation type="submission" date="2016-10" db="EMBL/GenBank/DDBJ databases">
        <authorList>
            <person name="de Groot N.N."/>
        </authorList>
    </citation>
    <scope>NUCLEOTIDE SEQUENCE [LARGE SCALE GENOMIC DNA]</scope>
    <source>
        <strain evidence="12 13">DSM 21001</strain>
    </source>
</reference>
<evidence type="ECO:0000259" key="11">
    <source>
        <dbReference type="Pfam" id="PF21467"/>
    </source>
</evidence>
<feature type="active site" description="Proton donor" evidence="4">
    <location>
        <position position="185"/>
    </location>
</feature>
<feature type="chain" id="PRO_5011648026" description="Beta-galactosidase" evidence="8">
    <location>
        <begin position="24"/>
        <end position="643"/>
    </location>
</feature>
<dbReference type="Pfam" id="PF01301">
    <property type="entry name" value="Glyco_hydro_35"/>
    <property type="match status" value="1"/>
</dbReference>
<dbReference type="InterPro" id="IPR019801">
    <property type="entry name" value="Glyco_hydro_35_CS"/>
</dbReference>
<dbReference type="EMBL" id="FOZL01000001">
    <property type="protein sequence ID" value="SFS10018.1"/>
    <property type="molecule type" value="Genomic_DNA"/>
</dbReference>
<evidence type="ECO:0000256" key="4">
    <source>
        <dbReference type="PIRSR" id="PIRSR006336-1"/>
    </source>
</evidence>
<feature type="active site" description="Nucleophile" evidence="4">
    <location>
        <position position="261"/>
    </location>
</feature>
<protein>
    <recommendedName>
        <fullName evidence="5">Beta-galactosidase</fullName>
        <ecNumber evidence="5">3.2.1.23</ecNumber>
    </recommendedName>
</protein>
<dbReference type="EC" id="3.2.1.23" evidence="5"/>
<keyword evidence="3 5" id="KW-0326">Glycosidase</keyword>
<evidence type="ECO:0000259" key="9">
    <source>
        <dbReference type="Pfam" id="PF01301"/>
    </source>
</evidence>
<evidence type="ECO:0000256" key="1">
    <source>
        <dbReference type="ARBA" id="ARBA00009809"/>
    </source>
</evidence>
<comment type="similarity">
    <text evidence="1 6">Belongs to the glycosyl hydrolase 35 family.</text>
</comment>
<dbReference type="InterPro" id="IPR048912">
    <property type="entry name" value="BetaGal1-like_ABD1"/>
</dbReference>
<gene>
    <name evidence="12" type="ORF">SAMN05421771_1733</name>
</gene>
<evidence type="ECO:0000259" key="10">
    <source>
        <dbReference type="Pfam" id="PF21317"/>
    </source>
</evidence>
<feature type="domain" description="Beta-galactosidase galactose-binding" evidence="11">
    <location>
        <begin position="530"/>
        <end position="584"/>
    </location>
</feature>
<evidence type="ECO:0000256" key="2">
    <source>
        <dbReference type="ARBA" id="ARBA00022801"/>
    </source>
</evidence>
<dbReference type="SUPFAM" id="SSF49785">
    <property type="entry name" value="Galactose-binding domain-like"/>
    <property type="match status" value="1"/>
</dbReference>
<dbReference type="InterPro" id="IPR048913">
    <property type="entry name" value="BetaGal_gal-bd"/>
</dbReference>
<evidence type="ECO:0000256" key="8">
    <source>
        <dbReference type="SAM" id="SignalP"/>
    </source>
</evidence>
<feature type="region of interest" description="Disordered" evidence="7">
    <location>
        <begin position="608"/>
        <end position="643"/>
    </location>
</feature>
<keyword evidence="8" id="KW-0732">Signal</keyword>
<accession>A0A1I6M300</accession>
<feature type="domain" description="Beta-galactosidase 1-like first all-beta" evidence="10">
    <location>
        <begin position="394"/>
        <end position="502"/>
    </location>
</feature>
<dbReference type="InterPro" id="IPR001944">
    <property type="entry name" value="Glycoside_Hdrlase_35"/>
</dbReference>
<keyword evidence="2 5" id="KW-0378">Hydrolase</keyword>
<dbReference type="AlphaFoldDB" id="A0A1I6M300"/>
<dbReference type="Pfam" id="PF21317">
    <property type="entry name" value="BetaGal_ABD_1"/>
    <property type="match status" value="1"/>
</dbReference>
<dbReference type="InterPro" id="IPR008979">
    <property type="entry name" value="Galactose-bd-like_sf"/>
</dbReference>
<feature type="compositionally biased region" description="Basic and acidic residues" evidence="7">
    <location>
        <begin position="618"/>
        <end position="627"/>
    </location>
</feature>
<dbReference type="PROSITE" id="PS01182">
    <property type="entry name" value="GLYCOSYL_HYDROL_F35"/>
    <property type="match status" value="1"/>
</dbReference>
<dbReference type="InterPro" id="IPR017853">
    <property type="entry name" value="GH"/>
</dbReference>
<dbReference type="PIRSF" id="PIRSF006336">
    <property type="entry name" value="B-gal"/>
    <property type="match status" value="1"/>
</dbReference>
<dbReference type="SUPFAM" id="SSF51445">
    <property type="entry name" value="(Trans)glycosidases"/>
    <property type="match status" value="1"/>
</dbReference>
<evidence type="ECO:0000256" key="3">
    <source>
        <dbReference type="ARBA" id="ARBA00023295"/>
    </source>
</evidence>
<dbReference type="PRINTS" id="PR00742">
    <property type="entry name" value="GLHYDRLASE35"/>
</dbReference>
<proteinExistence type="inferred from homology"/>
<organism evidence="12 13">
    <name type="scientific">Granulicella pectinivorans</name>
    <dbReference type="NCBI Taxonomy" id="474950"/>
    <lineage>
        <taxon>Bacteria</taxon>
        <taxon>Pseudomonadati</taxon>
        <taxon>Acidobacteriota</taxon>
        <taxon>Terriglobia</taxon>
        <taxon>Terriglobales</taxon>
        <taxon>Acidobacteriaceae</taxon>
        <taxon>Granulicella</taxon>
    </lineage>
</organism>
<dbReference type="STRING" id="474950.SAMN05421771_1733"/>
<dbReference type="PANTHER" id="PTHR23421">
    <property type="entry name" value="BETA-GALACTOSIDASE RELATED"/>
    <property type="match status" value="1"/>
</dbReference>
<feature type="domain" description="Glycoside hydrolase 35 catalytic" evidence="9">
    <location>
        <begin position="36"/>
        <end position="351"/>
    </location>
</feature>
<dbReference type="InterPro" id="IPR031330">
    <property type="entry name" value="Gly_Hdrlase_35_cat"/>
</dbReference>
<dbReference type="Proteomes" id="UP000199024">
    <property type="component" value="Unassembled WGS sequence"/>
</dbReference>
<keyword evidence="13" id="KW-1185">Reference proteome</keyword>
<dbReference type="Pfam" id="PF21467">
    <property type="entry name" value="BetaGal_gal-bd"/>
    <property type="match status" value="1"/>
</dbReference>